<dbReference type="Pfam" id="PF20610">
    <property type="entry name" value="TED_2"/>
    <property type="match status" value="1"/>
</dbReference>
<dbReference type="InterPro" id="IPR046751">
    <property type="entry name" value="TED_2"/>
</dbReference>
<organism evidence="8 9">
    <name type="scientific">Thomasclavelia spiroformis</name>
    <dbReference type="NCBI Taxonomy" id="29348"/>
    <lineage>
        <taxon>Bacteria</taxon>
        <taxon>Bacillati</taxon>
        <taxon>Bacillota</taxon>
        <taxon>Erysipelotrichia</taxon>
        <taxon>Erysipelotrichales</taxon>
        <taxon>Coprobacillaceae</taxon>
        <taxon>Thomasclavelia</taxon>
    </lineage>
</organism>
<evidence type="ECO:0000313" key="8">
    <source>
        <dbReference type="EMBL" id="MBS5587826.1"/>
    </source>
</evidence>
<feature type="domain" description="SpaA-like prealbumin fold" evidence="6">
    <location>
        <begin position="900"/>
        <end position="987"/>
    </location>
</feature>
<evidence type="ECO:0000259" key="7">
    <source>
        <dbReference type="Pfam" id="PF20610"/>
    </source>
</evidence>
<feature type="domain" description="SpaA-like prealbumin fold" evidence="6">
    <location>
        <begin position="550"/>
        <end position="622"/>
    </location>
</feature>
<feature type="domain" description="Thioester" evidence="7">
    <location>
        <begin position="38"/>
        <end position="169"/>
    </location>
</feature>
<dbReference type="InterPro" id="IPR013783">
    <property type="entry name" value="Ig-like_fold"/>
</dbReference>
<keyword evidence="2" id="KW-0964">Secreted</keyword>
<protein>
    <submittedName>
        <fullName evidence="8">Uncharacterized protein</fullName>
    </submittedName>
</protein>
<feature type="domain" description="SpaA-like prealbumin fold" evidence="6">
    <location>
        <begin position="805"/>
        <end position="889"/>
    </location>
</feature>
<dbReference type="Gene3D" id="2.60.40.10">
    <property type="entry name" value="Immunoglobulins"/>
    <property type="match status" value="6"/>
</dbReference>
<accession>A0A943EH24</accession>
<keyword evidence="4" id="KW-1133">Transmembrane helix</keyword>
<feature type="chain" id="PRO_5039609361" evidence="5">
    <location>
        <begin position="30"/>
        <end position="1029"/>
    </location>
</feature>
<evidence type="ECO:0000256" key="5">
    <source>
        <dbReference type="SAM" id="SignalP"/>
    </source>
</evidence>
<dbReference type="SUPFAM" id="SSF49478">
    <property type="entry name" value="Cna protein B-type domain"/>
    <property type="match status" value="1"/>
</dbReference>
<feature type="signal peptide" evidence="5">
    <location>
        <begin position="1"/>
        <end position="29"/>
    </location>
</feature>
<reference evidence="8" key="1">
    <citation type="submission" date="2021-02" db="EMBL/GenBank/DDBJ databases">
        <title>Infant gut strain persistence is associated with maternal origin, phylogeny, and functional potential including surface adhesion and iron acquisition.</title>
        <authorList>
            <person name="Lou Y.C."/>
        </authorList>
    </citation>
    <scope>NUCLEOTIDE SEQUENCE</scope>
    <source>
        <strain evidence="8">L3_108_000G1_dasL3_108_000G1_metabat.metabat.11</strain>
    </source>
</reference>
<evidence type="ECO:0000256" key="3">
    <source>
        <dbReference type="ARBA" id="ARBA00022729"/>
    </source>
</evidence>
<dbReference type="Proteomes" id="UP000751224">
    <property type="component" value="Unassembled WGS sequence"/>
</dbReference>
<dbReference type="AlphaFoldDB" id="A0A943EH24"/>
<feature type="transmembrane region" description="Helical" evidence="4">
    <location>
        <begin position="1003"/>
        <end position="1021"/>
    </location>
</feature>
<proteinExistence type="inferred from homology"/>
<evidence type="ECO:0000256" key="2">
    <source>
        <dbReference type="ARBA" id="ARBA00022525"/>
    </source>
</evidence>
<comment type="caution">
    <text evidence="8">The sequence shown here is derived from an EMBL/GenBank/DDBJ whole genome shotgun (WGS) entry which is preliminary data.</text>
</comment>
<evidence type="ECO:0000259" key="6">
    <source>
        <dbReference type="Pfam" id="PF17802"/>
    </source>
</evidence>
<feature type="domain" description="SpaA-like prealbumin fold" evidence="6">
    <location>
        <begin position="326"/>
        <end position="411"/>
    </location>
</feature>
<name>A0A943EH24_9FIRM</name>
<comment type="similarity">
    <text evidence="1">Belongs to the serine-aspartate repeat-containing protein (SDr) family.</text>
</comment>
<feature type="domain" description="SpaA-like prealbumin fold" evidence="6">
    <location>
        <begin position="449"/>
        <end position="517"/>
    </location>
</feature>
<evidence type="ECO:0000313" key="9">
    <source>
        <dbReference type="Proteomes" id="UP000751224"/>
    </source>
</evidence>
<dbReference type="PANTHER" id="PTHR36108:SF13">
    <property type="entry name" value="COLOSSIN-B-RELATED"/>
    <property type="match status" value="1"/>
</dbReference>
<keyword evidence="4" id="KW-0812">Transmembrane</keyword>
<keyword evidence="4" id="KW-0472">Membrane</keyword>
<keyword evidence="3 5" id="KW-0732">Signal</keyword>
<evidence type="ECO:0000256" key="1">
    <source>
        <dbReference type="ARBA" id="ARBA00007257"/>
    </source>
</evidence>
<dbReference type="PANTHER" id="PTHR36108">
    <property type="entry name" value="COLOSSIN-B-RELATED"/>
    <property type="match status" value="1"/>
</dbReference>
<gene>
    <name evidence="8" type="ORF">KHX14_03270</name>
</gene>
<dbReference type="InterPro" id="IPR041033">
    <property type="entry name" value="SpaA_PFL_dom_1"/>
</dbReference>
<evidence type="ECO:0000256" key="4">
    <source>
        <dbReference type="SAM" id="Phobius"/>
    </source>
</evidence>
<dbReference type="EMBL" id="JAGZCC010000012">
    <property type="protein sequence ID" value="MBS5587826.1"/>
    <property type="molecule type" value="Genomic_DNA"/>
</dbReference>
<dbReference type="Pfam" id="PF17802">
    <property type="entry name" value="SpaA"/>
    <property type="match status" value="5"/>
</dbReference>
<dbReference type="RefSeq" id="WP_303886311.1">
    <property type="nucleotide sequence ID" value="NZ_JAGZCC010000012.1"/>
</dbReference>
<sequence>MKNKFSKLRKIVIALIMVFSMSFSGIVNVSAWDNSIPHEFTRVKKIKYPEWWANKVPGISEWSTFSTKYNGKWAYCLESSKNVPQDGNYVADVIENNEAVRKLMYYGFGGPAPYGEFADSFDLKSVICPDDSYLSNDDVKYLLTHIFLSGAYSSDWNGFDEQKFNQIFGGTYGSDIMNIYRRILELPEPGYVKFNPGNAGGFRAEFNASFDIASKQQTTNVIKLEGNTNATINIPLAANVTIHISDGNMQTGGIATVHGGQSFYFTAPCDGAPADLPITEVTGDNCGIFTALAIKTGSGSIQTEGSWVWDPDRSHLYLQIDWMDFGKIEITKTNTNHDLIDGAVFNLKSISFEGYSKDITVNDGKFVVDCLPIGTYELKEIQAPDGYLLNETVYTITVNKDQTATQTVVNEEPTGSIDLMKEINSDLTDGNIGDAYLKGNEYALKAKEKITNKAGTVTYFEKDAVVDTRVTDEKGKLKFDNLHVGKYYIEESKSNETLVLNPNDIDVSIDYEGQTVSKILRSTNTDNRVNMQKIQVHKFGEKESESGILNGLAGAEFTFKLKSEVDKVGWDNAKTYDVITTGKDGRATTKYLPYGTYLVRETKTPQDYMTAPDFTVSITKDYSEYEDIDQIKIIDINNRPYTTQLKLVKKDLDSDKTVTLNSTTFKVKAREDIVSNGKVIYKAGDTIKQKISGKWYDSFTTSADNVVVPDGSFEIDGEMGSVILPLQLDAGKYYIDEIKTPTGYLALESRVEFDIENIRDYDKDEDNDPLLEVVVKNDKPVGELIINKSVDLNENMGTNLVEIDDLSGIKFRLSAKEDIIDPADGSVIYVKDATVGEYNLSKNGKLVVSDLSMGVYELQEISTLDGLVLDGTKHEVKFEQSDLTTKVYTVTQDLVNRPTEVEISKQDITTNKELPGAHLKLEDITTGKEILIEEWVSDVNPHVIKGLIVGHRYRLIETMAPLGYKIAQSIEFTVENKESVQKVVMYDELLPQPKTGDSINMKLYIGIVMFLGIGLSAYIFLKRKGVIKI</sequence>